<feature type="transmembrane region" description="Helical" evidence="7">
    <location>
        <begin position="49"/>
        <end position="71"/>
    </location>
</feature>
<reference evidence="8" key="1">
    <citation type="submission" date="2019-08" db="EMBL/GenBank/DDBJ databases">
        <authorList>
            <person name="Kucharzyk K."/>
            <person name="Murdoch R.W."/>
            <person name="Higgins S."/>
            <person name="Loffler F."/>
        </authorList>
    </citation>
    <scope>NUCLEOTIDE SEQUENCE</scope>
</reference>
<evidence type="ECO:0000256" key="7">
    <source>
        <dbReference type="SAM" id="Phobius"/>
    </source>
</evidence>
<keyword evidence="6 7" id="KW-0472">Membrane</keyword>
<keyword evidence="3" id="KW-1003">Cell membrane</keyword>
<dbReference type="InterPro" id="IPR053166">
    <property type="entry name" value="UPF0718_permease"/>
</dbReference>
<organism evidence="8">
    <name type="scientific">bioreactor metagenome</name>
    <dbReference type="NCBI Taxonomy" id="1076179"/>
    <lineage>
        <taxon>unclassified sequences</taxon>
        <taxon>metagenomes</taxon>
        <taxon>ecological metagenomes</taxon>
    </lineage>
</organism>
<evidence type="ECO:0000313" key="8">
    <source>
        <dbReference type="EMBL" id="MPM18973.1"/>
    </source>
</evidence>
<evidence type="ECO:0000256" key="6">
    <source>
        <dbReference type="ARBA" id="ARBA00023136"/>
    </source>
</evidence>
<proteinExistence type="inferred from homology"/>
<evidence type="ECO:0000256" key="2">
    <source>
        <dbReference type="ARBA" id="ARBA00006386"/>
    </source>
</evidence>
<gene>
    <name evidence="8" type="ORF">SDC9_65391</name>
</gene>
<sequence>MLVSIIEGIFNGLNNMLLKMTWLWDLVKLLVEKVFRLSIEDRLGGSIHFFIYDSIKIFILLSVLIFLISYIQSYFPPERTKKILGNFKGIKGNVIGALLGTITPFCSCSSIPIFIGFTSAGLPLGVTFSFLISSPLVDLASLLVLMSFFGVKIAIAYVVVGLILAIVGGTIIDKLNMKEYVEEYVFAIPNVEGEAIEITRKDRIAYCKSQVIEIVHRVWVYILIGVGIGAAIHNWIPQEFVEKVIGANNPFAVVLATIVGVPMYGDIFGTLPIAEALFGKGVGVGTVLSFMMAVTALSLPSIIMLSKVVKKKLLGLFVFIVTTGILIIGYVFNALSYLFI</sequence>
<feature type="transmembrane region" description="Helical" evidence="7">
    <location>
        <begin position="218"/>
        <end position="236"/>
    </location>
</feature>
<name>A0A644XXF5_9ZZZZ</name>
<dbReference type="InterPro" id="IPR005524">
    <property type="entry name" value="DUF318"/>
</dbReference>
<feature type="transmembrane region" description="Helical" evidence="7">
    <location>
        <begin position="248"/>
        <end position="265"/>
    </location>
</feature>
<feature type="transmembrane region" description="Helical" evidence="7">
    <location>
        <begin position="92"/>
        <end position="115"/>
    </location>
</feature>
<protein>
    <recommendedName>
        <fullName evidence="9">Permease</fullName>
    </recommendedName>
</protein>
<accession>A0A644XXF5</accession>
<feature type="transmembrane region" description="Helical" evidence="7">
    <location>
        <begin position="121"/>
        <end position="146"/>
    </location>
</feature>
<dbReference type="PANTHER" id="PTHR42775">
    <property type="entry name" value="PERMEASE RV2963-RELATED"/>
    <property type="match status" value="1"/>
</dbReference>
<dbReference type="AlphaFoldDB" id="A0A644XXF5"/>
<dbReference type="Pfam" id="PF03773">
    <property type="entry name" value="ArsP_1"/>
    <property type="match status" value="1"/>
</dbReference>
<dbReference type="EMBL" id="VSSQ01003086">
    <property type="protein sequence ID" value="MPM18973.1"/>
    <property type="molecule type" value="Genomic_DNA"/>
</dbReference>
<comment type="similarity">
    <text evidence="2">Belongs to the UPF0718 family.</text>
</comment>
<evidence type="ECO:0000256" key="4">
    <source>
        <dbReference type="ARBA" id="ARBA00022692"/>
    </source>
</evidence>
<keyword evidence="4 7" id="KW-0812">Transmembrane</keyword>
<evidence type="ECO:0000256" key="5">
    <source>
        <dbReference type="ARBA" id="ARBA00022989"/>
    </source>
</evidence>
<feature type="transmembrane region" description="Helical" evidence="7">
    <location>
        <begin position="153"/>
        <end position="172"/>
    </location>
</feature>
<dbReference type="PANTHER" id="PTHR42775:SF1">
    <property type="entry name" value="PERMEASE RV2963-RELATED"/>
    <property type="match status" value="1"/>
</dbReference>
<comment type="subcellular location">
    <subcellularLocation>
        <location evidence="1">Cell membrane</location>
        <topology evidence="1">Multi-pass membrane protein</topology>
    </subcellularLocation>
</comment>
<evidence type="ECO:0000256" key="3">
    <source>
        <dbReference type="ARBA" id="ARBA00022475"/>
    </source>
</evidence>
<keyword evidence="5 7" id="KW-1133">Transmembrane helix</keyword>
<feature type="transmembrane region" description="Helical" evidence="7">
    <location>
        <begin position="285"/>
        <end position="306"/>
    </location>
</feature>
<dbReference type="GO" id="GO:0005886">
    <property type="term" value="C:plasma membrane"/>
    <property type="evidence" value="ECO:0007669"/>
    <property type="project" value="UniProtKB-SubCell"/>
</dbReference>
<comment type="caution">
    <text evidence="8">The sequence shown here is derived from an EMBL/GenBank/DDBJ whole genome shotgun (WGS) entry which is preliminary data.</text>
</comment>
<feature type="transmembrane region" description="Helical" evidence="7">
    <location>
        <begin position="313"/>
        <end position="339"/>
    </location>
</feature>
<evidence type="ECO:0000256" key="1">
    <source>
        <dbReference type="ARBA" id="ARBA00004651"/>
    </source>
</evidence>
<evidence type="ECO:0008006" key="9">
    <source>
        <dbReference type="Google" id="ProtNLM"/>
    </source>
</evidence>